<dbReference type="AlphaFoldDB" id="A0A8H6U2W1"/>
<dbReference type="Proteomes" id="UP000620124">
    <property type="component" value="Unassembled WGS sequence"/>
</dbReference>
<feature type="transmembrane region" description="Helical" evidence="1">
    <location>
        <begin position="62"/>
        <end position="83"/>
    </location>
</feature>
<protein>
    <submittedName>
        <fullName evidence="2">Uncharacterized protein</fullName>
    </submittedName>
</protein>
<dbReference type="OrthoDB" id="2756618at2759"/>
<keyword evidence="3" id="KW-1185">Reference proteome</keyword>
<feature type="transmembrane region" description="Helical" evidence="1">
    <location>
        <begin position="12"/>
        <end position="36"/>
    </location>
</feature>
<sequence length="359" mass="40126">MSPISLVGVNLAVVVLESLFYGLYFVLALHALYLMVIRRRERRSTRASGFPGHIQSRSRSGFLSPGAIGAFSLFITVTSHWLLNVIRLFIAFHHWEDGVGPQRFYSNLSHITEVLKYGFLVASMLIGDSLIIHHLFVIWAFSTRMIIVPSITLTGFAVFGVGLTYQLSTFSSDDSFFKAAFRRWATGVCFFSMCTAAYSTGFIWYRLWNTSRTLRTMSIGSSLGTITRIFIDSAALITSVSFTLPTHNAENSPQAFPSLPSIWGLFHTVSYQRGSNIQFVAADCVPVVIGISNLLLQLRLHRDLTTATIPQQYQCTCREVPTRIRFTTSHAEVDAGQIELGEFASRETKLNPDLERVGI</sequence>
<accession>A0A8H6U2W1</accession>
<feature type="transmembrane region" description="Helical" evidence="1">
    <location>
        <begin position="146"/>
        <end position="165"/>
    </location>
</feature>
<reference evidence="2" key="1">
    <citation type="submission" date="2020-05" db="EMBL/GenBank/DDBJ databases">
        <title>Mycena genomes resolve the evolution of fungal bioluminescence.</title>
        <authorList>
            <person name="Tsai I.J."/>
        </authorList>
    </citation>
    <scope>NUCLEOTIDE SEQUENCE</scope>
    <source>
        <strain evidence="2">CCC161011</strain>
    </source>
</reference>
<evidence type="ECO:0000313" key="2">
    <source>
        <dbReference type="EMBL" id="KAF7326470.1"/>
    </source>
</evidence>
<keyword evidence="1" id="KW-0812">Transmembrane</keyword>
<gene>
    <name evidence="2" type="ORF">MVEN_02614000</name>
</gene>
<evidence type="ECO:0000313" key="3">
    <source>
        <dbReference type="Proteomes" id="UP000620124"/>
    </source>
</evidence>
<keyword evidence="1" id="KW-0472">Membrane</keyword>
<comment type="caution">
    <text evidence="2">The sequence shown here is derived from an EMBL/GenBank/DDBJ whole genome shotgun (WGS) entry which is preliminary data.</text>
</comment>
<dbReference type="EMBL" id="JACAZI010000046">
    <property type="protein sequence ID" value="KAF7326470.1"/>
    <property type="molecule type" value="Genomic_DNA"/>
</dbReference>
<proteinExistence type="predicted"/>
<organism evidence="2 3">
    <name type="scientific">Mycena venus</name>
    <dbReference type="NCBI Taxonomy" id="2733690"/>
    <lineage>
        <taxon>Eukaryota</taxon>
        <taxon>Fungi</taxon>
        <taxon>Dikarya</taxon>
        <taxon>Basidiomycota</taxon>
        <taxon>Agaricomycotina</taxon>
        <taxon>Agaricomycetes</taxon>
        <taxon>Agaricomycetidae</taxon>
        <taxon>Agaricales</taxon>
        <taxon>Marasmiineae</taxon>
        <taxon>Mycenaceae</taxon>
        <taxon>Mycena</taxon>
    </lineage>
</organism>
<evidence type="ECO:0000256" key="1">
    <source>
        <dbReference type="SAM" id="Phobius"/>
    </source>
</evidence>
<feature type="transmembrane region" description="Helical" evidence="1">
    <location>
        <begin position="185"/>
        <end position="205"/>
    </location>
</feature>
<feature type="transmembrane region" description="Helical" evidence="1">
    <location>
        <begin position="117"/>
        <end position="139"/>
    </location>
</feature>
<name>A0A8H6U2W1_9AGAR</name>
<keyword evidence="1" id="KW-1133">Transmembrane helix</keyword>